<name>A0A8K0DK82_IGNLU</name>
<dbReference type="EMBL" id="VTPC01000479">
    <property type="protein sequence ID" value="KAF2905644.1"/>
    <property type="molecule type" value="Genomic_DNA"/>
</dbReference>
<comment type="similarity">
    <text evidence="3">Belongs to the FAD-dependent oxidoreductase family.</text>
</comment>
<keyword evidence="12" id="KW-1133">Transmembrane helix</keyword>
<dbReference type="PRINTS" id="PR00368">
    <property type="entry name" value="FADPNR"/>
</dbReference>
<dbReference type="PANTHER" id="PTHR43557">
    <property type="entry name" value="APOPTOSIS-INDUCING FACTOR 1"/>
    <property type="match status" value="1"/>
</dbReference>
<evidence type="ECO:0000313" key="15">
    <source>
        <dbReference type="EMBL" id="KAF2905644.1"/>
    </source>
</evidence>
<evidence type="ECO:0000256" key="8">
    <source>
        <dbReference type="ARBA" id="ARBA00023002"/>
    </source>
</evidence>
<keyword evidence="9" id="KW-0520">NAD</keyword>
<proteinExistence type="inferred from homology"/>
<dbReference type="Gene3D" id="3.50.50.60">
    <property type="entry name" value="FAD/NAD(P)-binding domain"/>
    <property type="match status" value="2"/>
</dbReference>
<gene>
    <name evidence="15" type="ORF">ILUMI_00534</name>
</gene>
<keyword evidence="6" id="KW-0274">FAD</keyword>
<organism evidence="15 16">
    <name type="scientific">Ignelater luminosus</name>
    <name type="common">Cucubano</name>
    <name type="synonym">Pyrophorus luminosus</name>
    <dbReference type="NCBI Taxonomy" id="2038154"/>
    <lineage>
        <taxon>Eukaryota</taxon>
        <taxon>Metazoa</taxon>
        <taxon>Ecdysozoa</taxon>
        <taxon>Arthropoda</taxon>
        <taxon>Hexapoda</taxon>
        <taxon>Insecta</taxon>
        <taxon>Pterygota</taxon>
        <taxon>Neoptera</taxon>
        <taxon>Endopterygota</taxon>
        <taxon>Coleoptera</taxon>
        <taxon>Polyphaga</taxon>
        <taxon>Elateriformia</taxon>
        <taxon>Elateroidea</taxon>
        <taxon>Elateridae</taxon>
        <taxon>Agrypninae</taxon>
        <taxon>Pyrophorini</taxon>
        <taxon>Ignelater</taxon>
    </lineage>
</organism>
<feature type="domain" description="FAD/NAD(P)-binding" evidence="13">
    <location>
        <begin position="177"/>
        <end position="504"/>
    </location>
</feature>
<evidence type="ECO:0000256" key="4">
    <source>
        <dbReference type="ARBA" id="ARBA00022630"/>
    </source>
</evidence>
<evidence type="ECO:0000256" key="1">
    <source>
        <dbReference type="ARBA" id="ARBA00001974"/>
    </source>
</evidence>
<dbReference type="Pfam" id="PF07992">
    <property type="entry name" value="Pyr_redox_2"/>
    <property type="match status" value="1"/>
</dbReference>
<dbReference type="SMART" id="SM01353">
    <property type="entry name" value="AIF_C"/>
    <property type="match status" value="1"/>
</dbReference>
<keyword evidence="7" id="KW-0809">Transit peptide</keyword>
<keyword evidence="12" id="KW-0472">Membrane</keyword>
<dbReference type="InterPro" id="IPR050446">
    <property type="entry name" value="FAD-oxidoreductase/Apoptosis"/>
</dbReference>
<comment type="caution">
    <text evidence="15">The sequence shown here is derived from an EMBL/GenBank/DDBJ whole genome shotgun (WGS) entry which is preliminary data.</text>
</comment>
<dbReference type="AlphaFoldDB" id="A0A8K0DK82"/>
<evidence type="ECO:0000256" key="2">
    <source>
        <dbReference type="ARBA" id="ARBA00004173"/>
    </source>
</evidence>
<evidence type="ECO:0000313" key="16">
    <source>
        <dbReference type="Proteomes" id="UP000801492"/>
    </source>
</evidence>
<keyword evidence="16" id="KW-1185">Reference proteome</keyword>
<accession>A0A8K0DK82</accession>
<dbReference type="Pfam" id="PF14721">
    <property type="entry name" value="AIF_C"/>
    <property type="match status" value="1"/>
</dbReference>
<comment type="subcellular location">
    <subcellularLocation>
        <location evidence="2">Mitochondrion</location>
    </subcellularLocation>
</comment>
<dbReference type="InterPro" id="IPR036188">
    <property type="entry name" value="FAD/NAD-bd_sf"/>
</dbReference>
<evidence type="ECO:0000256" key="7">
    <source>
        <dbReference type="ARBA" id="ARBA00022946"/>
    </source>
</evidence>
<dbReference type="Proteomes" id="UP000801492">
    <property type="component" value="Unassembled WGS sequence"/>
</dbReference>
<evidence type="ECO:0000256" key="11">
    <source>
        <dbReference type="ARBA" id="ARBA00047786"/>
    </source>
</evidence>
<evidence type="ECO:0000256" key="9">
    <source>
        <dbReference type="ARBA" id="ARBA00023027"/>
    </source>
</evidence>
<feature type="transmembrane region" description="Helical" evidence="12">
    <location>
        <begin position="119"/>
        <end position="137"/>
    </location>
</feature>
<dbReference type="OrthoDB" id="6029at2759"/>
<dbReference type="GO" id="GO:0006915">
    <property type="term" value="P:apoptotic process"/>
    <property type="evidence" value="ECO:0007669"/>
    <property type="project" value="UniProtKB-KW"/>
</dbReference>
<keyword evidence="8" id="KW-0560">Oxidoreductase</keyword>
<keyword evidence="12" id="KW-0812">Transmembrane</keyword>
<dbReference type="SUPFAM" id="SSF55424">
    <property type="entry name" value="FAD/NAD-linked reductases, dimerisation (C-terminal) domain"/>
    <property type="match status" value="1"/>
</dbReference>
<dbReference type="GO" id="GO:0071949">
    <property type="term" value="F:FAD binding"/>
    <property type="evidence" value="ECO:0007669"/>
    <property type="project" value="TreeGrafter"/>
</dbReference>
<evidence type="ECO:0000256" key="10">
    <source>
        <dbReference type="ARBA" id="ARBA00023128"/>
    </source>
</evidence>
<feature type="domain" description="Mitochondrial apoptosis-inducing factor C-terminal" evidence="14">
    <location>
        <begin position="508"/>
        <end position="647"/>
    </location>
</feature>
<reference evidence="15" key="1">
    <citation type="submission" date="2019-08" db="EMBL/GenBank/DDBJ databases">
        <title>The genome of the North American firefly Photinus pyralis.</title>
        <authorList>
            <consortium name="Photinus pyralis genome working group"/>
            <person name="Fallon T.R."/>
            <person name="Sander Lower S.E."/>
            <person name="Weng J.-K."/>
        </authorList>
    </citation>
    <scope>NUCLEOTIDE SEQUENCE</scope>
    <source>
        <strain evidence="15">TRF0915ILg1</strain>
        <tissue evidence="15">Whole body</tissue>
    </source>
</reference>
<evidence type="ECO:0000256" key="5">
    <source>
        <dbReference type="ARBA" id="ARBA00022703"/>
    </source>
</evidence>
<evidence type="ECO:0000256" key="12">
    <source>
        <dbReference type="SAM" id="Phobius"/>
    </source>
</evidence>
<protein>
    <recommendedName>
        <fullName evidence="17">Apoptosis-inducing factor 1, mitochondrial</fullName>
    </recommendedName>
</protein>
<sequence length="666" mass="74938">MFRISKIASFLTRTACHNHAVNIHKQTEWQRLPVLSRFYSKNMDRDRFGECPPCKKPNCKTPAPRSPDCKPITDEPCGPPPCKRLPQYQDCPRPNRMNDLPEPDCPYQDHDGPRKRKRLILLIVGTIIFLASAAAMYKIQTTPPPRKPKGKKKSRRPHIVKKIPCESKCIPKEVPYLLIGGGTAAFSAFRAIKSADPTAKVLVMTSEGDFPYMRPPLSKEIWFNEDQEAVKNLTFKQWNGSERSLFYEPEDFYLNVEELMRSENGGVAVCKGWSITHLDVVERKAFLDTGEAITYEKCLIATGALPKNLDIFANAEPKIQEKVTLYRNIFDFEELYEISEEAKAIAIVGGGFLGSELACALARKGKKNLRVYQMFREGGNMGKILPEYLSFWTTEKVRAEGVEVLPYTEVTGVRLKEKDDMLILNLSNGKTVSANQVIVAIGVEPNTEIAEKSDLEVDPELGGFLVNTELQARSHLYIAGDCACFYDTKLGRRRVEHHDHAVVSGRLAGENMTGAAKPYWHQSMFWSDLGPDVGYEAIGIVDSSLPTVGVFAKATSEDTPQAVVTATDEGIRSTTEEGVPPECNKYVKKDPEQEKLAQEIRRHASKPQAGEDFGKGVIFYLRDDIVVGIVLWNVFNRMNIARQVLKDERKYDDLNEVAKLFNIHEE</sequence>
<comment type="catalytic activity">
    <reaction evidence="11">
        <text>A + NADH + H(+) = AH2 + NAD(+)</text>
        <dbReference type="Rhea" id="RHEA:11356"/>
        <dbReference type="ChEBI" id="CHEBI:13193"/>
        <dbReference type="ChEBI" id="CHEBI:15378"/>
        <dbReference type="ChEBI" id="CHEBI:17499"/>
        <dbReference type="ChEBI" id="CHEBI:57540"/>
        <dbReference type="ChEBI" id="CHEBI:57945"/>
    </reaction>
</comment>
<evidence type="ECO:0000259" key="14">
    <source>
        <dbReference type="Pfam" id="PF14721"/>
    </source>
</evidence>
<dbReference type="InterPro" id="IPR016156">
    <property type="entry name" value="FAD/NAD-linked_Rdtase_dimer_sf"/>
</dbReference>
<dbReference type="PANTHER" id="PTHR43557:SF4">
    <property type="entry name" value="APOPTOSIS-INDUCING FACTOR 1, MITOCHONDRIAL"/>
    <property type="match status" value="1"/>
</dbReference>
<dbReference type="SUPFAM" id="SSF51905">
    <property type="entry name" value="FAD/NAD(P)-binding domain"/>
    <property type="match status" value="1"/>
</dbReference>
<dbReference type="PRINTS" id="PR00411">
    <property type="entry name" value="PNDRDTASEI"/>
</dbReference>
<keyword evidence="5" id="KW-0053">Apoptosis</keyword>
<keyword evidence="10" id="KW-0496">Mitochondrion</keyword>
<dbReference type="GO" id="GO:0046983">
    <property type="term" value="F:protein dimerization activity"/>
    <property type="evidence" value="ECO:0007669"/>
    <property type="project" value="InterPro"/>
</dbReference>
<dbReference type="GO" id="GO:0016174">
    <property type="term" value="F:NAD(P)H oxidase H2O2-forming activity"/>
    <property type="evidence" value="ECO:0007669"/>
    <property type="project" value="TreeGrafter"/>
</dbReference>
<dbReference type="GO" id="GO:0033108">
    <property type="term" value="P:mitochondrial respiratory chain complex assembly"/>
    <property type="evidence" value="ECO:0007669"/>
    <property type="project" value="TreeGrafter"/>
</dbReference>
<evidence type="ECO:0000256" key="3">
    <source>
        <dbReference type="ARBA" id="ARBA00006442"/>
    </source>
</evidence>
<comment type="cofactor">
    <cofactor evidence="1">
        <name>FAD</name>
        <dbReference type="ChEBI" id="CHEBI:57692"/>
    </cofactor>
</comment>
<dbReference type="Gene3D" id="3.30.390.30">
    <property type="match status" value="1"/>
</dbReference>
<dbReference type="InterPro" id="IPR029324">
    <property type="entry name" value="AIF_C"/>
</dbReference>
<keyword evidence="4" id="KW-0285">Flavoprotein</keyword>
<dbReference type="InterPro" id="IPR023753">
    <property type="entry name" value="FAD/NAD-binding_dom"/>
</dbReference>
<evidence type="ECO:0008006" key="17">
    <source>
        <dbReference type="Google" id="ProtNLM"/>
    </source>
</evidence>
<evidence type="ECO:0000256" key="6">
    <source>
        <dbReference type="ARBA" id="ARBA00022827"/>
    </source>
</evidence>
<evidence type="ECO:0000259" key="13">
    <source>
        <dbReference type="Pfam" id="PF07992"/>
    </source>
</evidence>
<dbReference type="GO" id="GO:0005739">
    <property type="term" value="C:mitochondrion"/>
    <property type="evidence" value="ECO:0007669"/>
    <property type="project" value="UniProtKB-SubCell"/>
</dbReference>